<dbReference type="InterPro" id="IPR009080">
    <property type="entry name" value="tRNAsynth_Ia_anticodon-bd"/>
</dbReference>
<evidence type="ECO:0000256" key="4">
    <source>
        <dbReference type="ARBA" id="ARBA00022723"/>
    </source>
</evidence>
<evidence type="ECO:0000259" key="11">
    <source>
        <dbReference type="Pfam" id="PF01406"/>
    </source>
</evidence>
<evidence type="ECO:0000256" key="3">
    <source>
        <dbReference type="ARBA" id="ARBA00022598"/>
    </source>
</evidence>
<name>A0A9X2EJE2_9SPHN</name>
<dbReference type="Proteomes" id="UP001155128">
    <property type="component" value="Unassembled WGS sequence"/>
</dbReference>
<dbReference type="SUPFAM" id="SSF47323">
    <property type="entry name" value="Anticodon-binding domain of a subclass of class I aminoacyl-tRNA synthetases"/>
    <property type="match status" value="1"/>
</dbReference>
<dbReference type="EC" id="6.1.1.16" evidence="10"/>
<keyword evidence="10" id="KW-0963">Cytoplasm</keyword>
<evidence type="ECO:0000256" key="6">
    <source>
        <dbReference type="ARBA" id="ARBA00022833"/>
    </source>
</evidence>
<sequence>MIRLHDTMARKKRDFEPADPSRITMYVCGPTVYGRAHIGNMRPPVVFDTLARLIRHHYGEDSLVYARNVTDIDDKIIAKVADEGVEPSLITERYEQFYLDDTGALGVAPPSIAPHATEEVPAMIAMIEELIGKGNAYEAEGHVLFSVPSDPDYGALSRRQRDEMIAGARVEVAPYKRDPADFVLWKPSDPDVIGFDSPWGRGRPGWHIECSAMIRAHLGETIDIHGGGLDLIFPHHENEIAQSRCSHGGAPLARYWVHNGFVDMGSQKMSKSLGNIVTPEALFAAGHKGETIRMALLSAHYRQPLPWTETLLEQAKATLDGLYRKIGDAAPGEVDASVLDALGDDLNTPLALSRLGQIEDAATLKASAALLGLLEGSADDWFRGGRDDDAAAIDTKIAERAAAKKARDFATADRIRDELAADGILLEDGPEGTTWRRG</sequence>
<evidence type="ECO:0000256" key="2">
    <source>
        <dbReference type="ARBA" id="ARBA00011245"/>
    </source>
</evidence>
<feature type="binding site" evidence="10">
    <location>
        <position position="210"/>
    </location>
    <ligand>
        <name>Zn(2+)</name>
        <dbReference type="ChEBI" id="CHEBI:29105"/>
    </ligand>
</feature>
<dbReference type="InterPro" id="IPR014729">
    <property type="entry name" value="Rossmann-like_a/b/a_fold"/>
</dbReference>
<feature type="binding site" evidence="10">
    <location>
        <position position="28"/>
    </location>
    <ligand>
        <name>Zn(2+)</name>
        <dbReference type="ChEBI" id="CHEBI:29105"/>
    </ligand>
</feature>
<evidence type="ECO:0000256" key="8">
    <source>
        <dbReference type="ARBA" id="ARBA00022917"/>
    </source>
</evidence>
<keyword evidence="8 10" id="KW-0648">Protein biosynthesis</keyword>
<comment type="catalytic activity">
    <reaction evidence="10">
        <text>tRNA(Cys) + L-cysteine + ATP = L-cysteinyl-tRNA(Cys) + AMP + diphosphate</text>
        <dbReference type="Rhea" id="RHEA:17773"/>
        <dbReference type="Rhea" id="RHEA-COMP:9661"/>
        <dbReference type="Rhea" id="RHEA-COMP:9679"/>
        <dbReference type="ChEBI" id="CHEBI:30616"/>
        <dbReference type="ChEBI" id="CHEBI:33019"/>
        <dbReference type="ChEBI" id="CHEBI:35235"/>
        <dbReference type="ChEBI" id="CHEBI:78442"/>
        <dbReference type="ChEBI" id="CHEBI:78517"/>
        <dbReference type="ChEBI" id="CHEBI:456215"/>
        <dbReference type="EC" id="6.1.1.16"/>
    </reaction>
</comment>
<accession>A0A9X2EJE2</accession>
<feature type="domain" description="Cysteinyl-tRNA ligase anticodon binding" evidence="12">
    <location>
        <begin position="391"/>
        <end position="436"/>
    </location>
</feature>
<proteinExistence type="inferred from homology"/>
<feature type="binding site" evidence="10">
    <location>
        <position position="235"/>
    </location>
    <ligand>
        <name>Zn(2+)</name>
        <dbReference type="ChEBI" id="CHEBI:29105"/>
    </ligand>
</feature>
<dbReference type="PANTHER" id="PTHR10890">
    <property type="entry name" value="CYSTEINYL-TRNA SYNTHETASE"/>
    <property type="match status" value="1"/>
</dbReference>
<keyword evidence="6 10" id="KW-0862">Zinc</keyword>
<keyword evidence="3 10" id="KW-0436">Ligase</keyword>
<reference evidence="13" key="1">
    <citation type="submission" date="2022-06" db="EMBL/GenBank/DDBJ databases">
        <title>Sphingomicrobium sedimins sp. nov., a marine bacterium isolated from tidal flat.</title>
        <authorList>
            <person name="Kim C.-H."/>
            <person name="Yoo Y."/>
            <person name="Kim J.-J."/>
        </authorList>
    </citation>
    <scope>NUCLEOTIDE SEQUENCE</scope>
    <source>
        <strain evidence="13">GRR-S6-50</strain>
    </source>
</reference>
<evidence type="ECO:0000256" key="9">
    <source>
        <dbReference type="ARBA" id="ARBA00023146"/>
    </source>
</evidence>
<evidence type="ECO:0000256" key="7">
    <source>
        <dbReference type="ARBA" id="ARBA00022840"/>
    </source>
</evidence>
<evidence type="ECO:0000313" key="13">
    <source>
        <dbReference type="EMBL" id="MCM8556367.1"/>
    </source>
</evidence>
<comment type="subcellular location">
    <subcellularLocation>
        <location evidence="10">Cytoplasm</location>
    </subcellularLocation>
</comment>
<keyword evidence="5 10" id="KW-0547">Nucleotide-binding</keyword>
<keyword evidence="4 10" id="KW-0479">Metal-binding</keyword>
<dbReference type="AlphaFoldDB" id="A0A9X2EJE2"/>
<dbReference type="InterPro" id="IPR015803">
    <property type="entry name" value="Cys-tRNA-ligase"/>
</dbReference>
<evidence type="ECO:0000259" key="12">
    <source>
        <dbReference type="Pfam" id="PF23493"/>
    </source>
</evidence>
<dbReference type="PANTHER" id="PTHR10890:SF3">
    <property type="entry name" value="CYSTEINE--TRNA LIGASE, CYTOPLASMIC"/>
    <property type="match status" value="1"/>
</dbReference>
<feature type="short sequence motif" description="'HIGH' region" evidence="10">
    <location>
        <begin position="30"/>
        <end position="40"/>
    </location>
</feature>
<protein>
    <recommendedName>
        <fullName evidence="10">Cysteine--tRNA ligase</fullName>
        <ecNumber evidence="10">6.1.1.16</ecNumber>
    </recommendedName>
    <alternativeName>
        <fullName evidence="10">Cysteinyl-tRNA synthetase</fullName>
        <shortName evidence="10">CysRS</shortName>
    </alternativeName>
</protein>
<keyword evidence="7 10" id="KW-0067">ATP-binding</keyword>
<dbReference type="Pfam" id="PF01406">
    <property type="entry name" value="tRNA-synt_1e"/>
    <property type="match status" value="1"/>
</dbReference>
<keyword evidence="14" id="KW-1185">Reference proteome</keyword>
<evidence type="ECO:0000256" key="5">
    <source>
        <dbReference type="ARBA" id="ARBA00022741"/>
    </source>
</evidence>
<dbReference type="CDD" id="cd00672">
    <property type="entry name" value="CysRS_core"/>
    <property type="match status" value="1"/>
</dbReference>
<gene>
    <name evidence="10 13" type="primary">cysS</name>
    <name evidence="13" type="ORF">NDO55_00855</name>
</gene>
<comment type="caution">
    <text evidence="13">The sequence shown here is derived from an EMBL/GenBank/DDBJ whole genome shotgun (WGS) entry which is preliminary data.</text>
</comment>
<dbReference type="InterPro" id="IPR056411">
    <property type="entry name" value="CysS_C"/>
</dbReference>
<dbReference type="EMBL" id="JAMSHT010000001">
    <property type="protein sequence ID" value="MCM8556367.1"/>
    <property type="molecule type" value="Genomic_DNA"/>
</dbReference>
<dbReference type="Gene3D" id="3.40.50.620">
    <property type="entry name" value="HUPs"/>
    <property type="match status" value="1"/>
</dbReference>
<comment type="cofactor">
    <cofactor evidence="10">
        <name>Zn(2+)</name>
        <dbReference type="ChEBI" id="CHEBI:29105"/>
    </cofactor>
    <text evidence="10">Binds 1 zinc ion per subunit.</text>
</comment>
<comment type="subunit">
    <text evidence="2 10">Monomer.</text>
</comment>
<dbReference type="InterPro" id="IPR032678">
    <property type="entry name" value="tRNA-synt_1_cat_dom"/>
</dbReference>
<comment type="similarity">
    <text evidence="1 10">Belongs to the class-I aminoacyl-tRNA synthetase family.</text>
</comment>
<feature type="binding site" evidence="10">
    <location>
        <position position="239"/>
    </location>
    <ligand>
        <name>Zn(2+)</name>
        <dbReference type="ChEBI" id="CHEBI:29105"/>
    </ligand>
</feature>
<dbReference type="InterPro" id="IPR024909">
    <property type="entry name" value="Cys-tRNA/MSH_ligase"/>
</dbReference>
<evidence type="ECO:0000313" key="14">
    <source>
        <dbReference type="Proteomes" id="UP001155128"/>
    </source>
</evidence>
<dbReference type="GO" id="GO:0008270">
    <property type="term" value="F:zinc ion binding"/>
    <property type="evidence" value="ECO:0007669"/>
    <property type="project" value="UniProtKB-UniRule"/>
</dbReference>
<dbReference type="PRINTS" id="PR00983">
    <property type="entry name" value="TRNASYNTHCYS"/>
</dbReference>
<dbReference type="RefSeq" id="WP_252111505.1">
    <property type="nucleotide sequence ID" value="NZ_JAMSHT010000001.1"/>
</dbReference>
<dbReference type="NCBIfam" id="TIGR00435">
    <property type="entry name" value="cysS"/>
    <property type="match status" value="1"/>
</dbReference>
<dbReference type="GO" id="GO:0005829">
    <property type="term" value="C:cytosol"/>
    <property type="evidence" value="ECO:0007669"/>
    <property type="project" value="TreeGrafter"/>
</dbReference>
<feature type="short sequence motif" description="'KMSKS' region" evidence="10">
    <location>
        <begin position="268"/>
        <end position="272"/>
    </location>
</feature>
<dbReference type="GO" id="GO:0006423">
    <property type="term" value="P:cysteinyl-tRNA aminoacylation"/>
    <property type="evidence" value="ECO:0007669"/>
    <property type="project" value="UniProtKB-UniRule"/>
</dbReference>
<dbReference type="Gene3D" id="1.20.120.1910">
    <property type="entry name" value="Cysteine-tRNA ligase, C-terminal anti-codon recognition domain"/>
    <property type="match status" value="1"/>
</dbReference>
<dbReference type="GO" id="GO:0004817">
    <property type="term" value="F:cysteine-tRNA ligase activity"/>
    <property type="evidence" value="ECO:0007669"/>
    <property type="project" value="UniProtKB-UniRule"/>
</dbReference>
<keyword evidence="9 10" id="KW-0030">Aminoacyl-tRNA synthetase</keyword>
<evidence type="ECO:0000256" key="1">
    <source>
        <dbReference type="ARBA" id="ARBA00005594"/>
    </source>
</evidence>
<feature type="domain" description="tRNA synthetases class I catalytic" evidence="11">
    <location>
        <begin position="15"/>
        <end position="316"/>
    </location>
</feature>
<feature type="binding site" evidence="10">
    <location>
        <position position="271"/>
    </location>
    <ligand>
        <name>ATP</name>
        <dbReference type="ChEBI" id="CHEBI:30616"/>
    </ligand>
</feature>
<dbReference type="GO" id="GO:0005524">
    <property type="term" value="F:ATP binding"/>
    <property type="evidence" value="ECO:0007669"/>
    <property type="project" value="UniProtKB-UniRule"/>
</dbReference>
<organism evidence="13 14">
    <name type="scientific">Sphingomicrobium sediminis</name>
    <dbReference type="NCBI Taxonomy" id="2950949"/>
    <lineage>
        <taxon>Bacteria</taxon>
        <taxon>Pseudomonadati</taxon>
        <taxon>Pseudomonadota</taxon>
        <taxon>Alphaproteobacteria</taxon>
        <taxon>Sphingomonadales</taxon>
        <taxon>Sphingomonadaceae</taxon>
        <taxon>Sphingomicrobium</taxon>
    </lineage>
</organism>
<dbReference type="Pfam" id="PF23493">
    <property type="entry name" value="CysS_C"/>
    <property type="match status" value="1"/>
</dbReference>
<dbReference type="SUPFAM" id="SSF52374">
    <property type="entry name" value="Nucleotidylyl transferase"/>
    <property type="match status" value="1"/>
</dbReference>
<evidence type="ECO:0000256" key="10">
    <source>
        <dbReference type="HAMAP-Rule" id="MF_00041"/>
    </source>
</evidence>
<dbReference type="HAMAP" id="MF_00041">
    <property type="entry name" value="Cys_tRNA_synth"/>
    <property type="match status" value="1"/>
</dbReference>